<feature type="region of interest" description="Disordered" evidence="2">
    <location>
        <begin position="428"/>
        <end position="467"/>
    </location>
</feature>
<feature type="compositionally biased region" description="Basic and acidic residues" evidence="2">
    <location>
        <begin position="2060"/>
        <end position="2070"/>
    </location>
</feature>
<feature type="region of interest" description="Disordered" evidence="2">
    <location>
        <begin position="842"/>
        <end position="934"/>
    </location>
</feature>
<feature type="region of interest" description="Disordered" evidence="2">
    <location>
        <begin position="1412"/>
        <end position="1434"/>
    </location>
</feature>
<protein>
    <submittedName>
        <fullName evidence="5">Uncharacterized protein LOC100649137</fullName>
    </submittedName>
</protein>
<feature type="compositionally biased region" description="Basic residues" evidence="2">
    <location>
        <begin position="869"/>
        <end position="880"/>
    </location>
</feature>
<feature type="region of interest" description="Disordered" evidence="2">
    <location>
        <begin position="506"/>
        <end position="527"/>
    </location>
</feature>
<feature type="compositionally biased region" description="Basic and acidic residues" evidence="2">
    <location>
        <begin position="847"/>
        <end position="861"/>
    </location>
</feature>
<feature type="compositionally biased region" description="Basic and acidic residues" evidence="2">
    <location>
        <begin position="1032"/>
        <end position="1045"/>
    </location>
</feature>
<feature type="region of interest" description="Disordered" evidence="2">
    <location>
        <begin position="295"/>
        <end position="318"/>
    </location>
</feature>
<feature type="transmembrane region" description="Helical" evidence="3">
    <location>
        <begin position="67"/>
        <end position="85"/>
    </location>
</feature>
<feature type="compositionally biased region" description="Basic and acidic residues" evidence="2">
    <location>
        <begin position="1465"/>
        <end position="1486"/>
    </location>
</feature>
<feature type="compositionally biased region" description="Polar residues" evidence="2">
    <location>
        <begin position="1017"/>
        <end position="1026"/>
    </location>
</feature>
<dbReference type="RefSeq" id="XP_012166193.2">
    <property type="nucleotide sequence ID" value="XM_012310803.3"/>
</dbReference>
<feature type="region of interest" description="Disordered" evidence="2">
    <location>
        <begin position="391"/>
        <end position="410"/>
    </location>
</feature>
<feature type="coiled-coil region" evidence="1">
    <location>
        <begin position="2224"/>
        <end position="2251"/>
    </location>
</feature>
<organism evidence="4 5">
    <name type="scientific">Bombus terrestris</name>
    <name type="common">Buff-tailed bumblebee</name>
    <name type="synonym">Apis terrestris</name>
    <dbReference type="NCBI Taxonomy" id="30195"/>
    <lineage>
        <taxon>Eukaryota</taxon>
        <taxon>Metazoa</taxon>
        <taxon>Ecdysozoa</taxon>
        <taxon>Arthropoda</taxon>
        <taxon>Hexapoda</taxon>
        <taxon>Insecta</taxon>
        <taxon>Pterygota</taxon>
        <taxon>Neoptera</taxon>
        <taxon>Endopterygota</taxon>
        <taxon>Hymenoptera</taxon>
        <taxon>Apocrita</taxon>
        <taxon>Aculeata</taxon>
        <taxon>Apoidea</taxon>
        <taxon>Anthophila</taxon>
        <taxon>Apidae</taxon>
        <taxon>Bombus</taxon>
        <taxon>Bombus</taxon>
    </lineage>
</organism>
<keyword evidence="3" id="KW-0812">Transmembrane</keyword>
<evidence type="ECO:0000256" key="1">
    <source>
        <dbReference type="SAM" id="Coils"/>
    </source>
</evidence>
<feature type="compositionally biased region" description="Basic and acidic residues" evidence="2">
    <location>
        <begin position="894"/>
        <end position="911"/>
    </location>
</feature>
<feature type="transmembrane region" description="Helical" evidence="3">
    <location>
        <begin position="135"/>
        <end position="157"/>
    </location>
</feature>
<feature type="compositionally biased region" description="Polar residues" evidence="2">
    <location>
        <begin position="395"/>
        <end position="409"/>
    </location>
</feature>
<keyword evidence="3" id="KW-1133">Transmembrane helix</keyword>
<feature type="region of interest" description="Disordered" evidence="2">
    <location>
        <begin position="1465"/>
        <end position="1487"/>
    </location>
</feature>
<evidence type="ECO:0000256" key="3">
    <source>
        <dbReference type="SAM" id="Phobius"/>
    </source>
</evidence>
<evidence type="ECO:0000256" key="2">
    <source>
        <dbReference type="SAM" id="MobiDB-lite"/>
    </source>
</evidence>
<evidence type="ECO:0000313" key="4">
    <source>
        <dbReference type="Proteomes" id="UP000835206"/>
    </source>
</evidence>
<feature type="region of interest" description="Disordered" evidence="2">
    <location>
        <begin position="1003"/>
        <end position="1056"/>
    </location>
</feature>
<feature type="region of interest" description="Disordered" evidence="2">
    <location>
        <begin position="2041"/>
        <end position="2074"/>
    </location>
</feature>
<keyword evidence="1" id="KW-0175">Coiled coil</keyword>
<sequence>MPSFLGRFLGISRRTERLIMNILGLVNSTLDWSPIKWSNKLEQIWNLSLSQGTRIFDIIGEDTIKTVLSWIVITRIVIAHLYTFSYMINLYPILTSTQPNLLLPWLILSFFKNVVLEVIVIAVGLLLWYDKRFSLTIFFEFVLVKVVPLIIFSYVWYSNSCLFLEQCHMEKMRKLKRMRSDSNLIVGRLYIKLADSKYRTRSLTTLLSCESYETYETHDTISRIIDDPNLTPTQKTMRILGLTDKDVADARARIKEREIHKKLTELEDNSLTSTTKNMSRYFFDFNSLKDLQKVKDERTKEREDEVTTDERKGNETPMDERRQDEIVMNALVEEQVAIYGCKEDETTVMEDKDDELKTSGTTEDKVTTDIILSNPSTSSMSVLLEQPLDDRSICSEKTNPSVEQRSSSGMKRVAADCLERSCAKQMKLYPSERAEDSNQSDSLSRKQDSSQSNLSFSKHARQSVEKSSSPVKLQALFNCNCIVDEYLYKGNAEQYCFTNGGTMATSTPNKSIDEGNMTRSAEKSDFDSSKSTIYHSCLDDASDVDQGQNQKTETTTNNSLLLIRELLQNDLNILRDIKKDDQKLENGSLVFDDKPKQDILKISESESSVFRKLYVGQCNTSIGIQNLSDIVKDLSVARNVVTNLETLRTVESDESGGKLKNENEILKIMVPTSAIDDDVSSAQRSSLNPGKPKKTKKNVLKVNAPEYSFGDANIPRFVKDSMKVFDGCYEKDFANNSELQCMLQQLEKKKWSIFPGQPNQNVSIPSTFLKQNDQHYPSSASQDLGIVGLPITHFDTTRRYEISASTSSKKTDEHVASEIVSENMQSLDDGISVLSDIHKPGISSFTKDAHTQSDNDDHQDQPRTSNLREKHRKMFLKRKCLKEQSRSVSPIANLHERKIESQNSAGKDHGKPPIRQKPTKLNDNQRKPAGLTKSVSDRSVCECKTCQKDNKYPISTESKLDKRGENKRCTAKCKVETFGTIPFSQVVRPSMFDSMVYRRKPPVYPKKAKNEPPAQPDASSVPNAKKTSPFKELLEPSKRPADKQSSHGSKKFKWKRRMESLEEQEAREMKALKAYNEVTLLKDKKELEAKKKLLSGRNLTTAPESLKNRGYPRKNNLERYKKNIPRNVETTYNDCFDKENLLTDATTETEPLPNLSFMDNKMQFAAPARFFDVPHEKYSCSKLSNANKATDKVLNNFGKSHAEYVKQDAKKSKHSLGETDTRKQYTKYSKPKKPMDEENVSIVSMKKLEGAQKGRDLERTPAKEDVRGLLEISAKSSNADRLAELDSRDSQSRITIVGSFVQSDHDKVISTFVDGKDFGAQVGDLATLIKPTATQDAASSWSSSIIEREDESYFQKRDDANTQTAQLEATTLKLENSKEKDETALKTEDHEGEVKSVFEADNVEKEIVPVPETEVQPKEVEPTLETEDQRNETESILKAEDQKQEFGSILVTEDHQKEVKLVSETEGYQKHSNEADKEEEIKESAASHDSIAEYLPESIDDEKEILQTDEIADEIQRYSSEVSQNEPGITSRRIFTNLSDFTRNIDMNYVADGVILSNSNAPRENNTPVWDIVDEETIRKLYDMFSHRSVDSTFNLPGGIQTVDDMLNNRQSDSSIDDFIFQSGRYSTSLSMFEHTILATIRPLQTLEEEEDHAGSLYDLCITTMDQEGLPISFEVESMENLEDEVEHAATNRLGLNDVVIQVTRFLRNLNFCGFNLENLSGILEILPDPVDDDEDRIECEIDEEDEEKDEEMEGWPVEDRRILKFIKEDCLRFIKEDIFTDIKFPIVVRLSDVIGDDLATSDEEPEELDVVLEQAEPSKINLFSLMDDKYEEGNDKIEETGTEEMEEENEDEEVTSSEYFKTLQKIRGTMFTTVFPSRPIVSVSDYNAVESMINEERITTRSEDVSLDEIVTKFMSNLKKYILKRSEPVQFRSENLNQTYEILDKTDTEEEIKVEESIDSEKIEGSDKDEAIEQITTIEDVEEVDEKITTKQKKVDVTYQVTEEDILDTRVEEYGNVSWKEIDKADQNIQPIEFESEVNEKMQTSVREETFERDEDESLEKIKSNKIDGNEESDFEIDGEGNVELKEKLSLYTIFTFLLAISCFYLGYYYQKIFSFKQISTSTSTLKPFEIHATPTSTTTFFENSTLVKETKEEKYEETEQEENDSFEGIVDLETIEISQFTKYDSELDLDSIVHRTLSDSLRTIDEDSLKKTENDVGESVSLRERILENTELQEEAAEINSENVRVRSNSQIHSASQSTDTIRSASIRKLDIRTSEPLFIVEPNKLKEDLLELRLAEEEIETFRYREDDDSDSSKSLPTRDDETKLLNEAQVNLYAKVIIEEKEEMLNAEELRTSSCGTKSKTSTSKIQKEDCEQSSKEKEEKEERSVVDQTDAEGIIFSKQEVEKSKASTEQNESSSSPQILETTDSFDSAYTRASETSRNATSAVDLNDSSMEEFVIASNESIISDKASECS</sequence>
<dbReference type="GeneID" id="100649137"/>
<feature type="compositionally biased region" description="Low complexity" evidence="2">
    <location>
        <begin position="2356"/>
        <end position="2369"/>
    </location>
</feature>
<dbReference type="OrthoDB" id="7616070at2759"/>
<reference evidence="5" key="1">
    <citation type="submission" date="2025-08" db="UniProtKB">
        <authorList>
            <consortium name="RefSeq"/>
        </authorList>
    </citation>
    <scope>IDENTIFICATION</scope>
</reference>
<feature type="compositionally biased region" description="Basic and acidic residues" evidence="2">
    <location>
        <begin position="1415"/>
        <end position="1434"/>
    </location>
</feature>
<feature type="region of interest" description="Disordered" evidence="2">
    <location>
        <begin position="2307"/>
        <end position="2326"/>
    </location>
</feature>
<keyword evidence="4" id="KW-1185">Reference proteome</keyword>
<gene>
    <name evidence="5" type="primary">LOC100649137</name>
</gene>
<feature type="region of interest" description="Disordered" evidence="2">
    <location>
        <begin position="2351"/>
        <end position="2454"/>
    </location>
</feature>
<name>A0A9B2MLM2_BOMTE</name>
<feature type="compositionally biased region" description="Basic and acidic residues" evidence="2">
    <location>
        <begin position="1208"/>
        <end position="1223"/>
    </location>
</feature>
<feature type="region of interest" description="Disordered" evidence="2">
    <location>
        <begin position="1208"/>
        <end position="1237"/>
    </location>
</feature>
<feature type="compositionally biased region" description="Basic and acidic residues" evidence="2">
    <location>
        <begin position="2370"/>
        <end position="2390"/>
    </location>
</feature>
<proteinExistence type="predicted"/>
<dbReference type="Proteomes" id="UP000835206">
    <property type="component" value="Chromosome 7"/>
</dbReference>
<evidence type="ECO:0000313" key="5">
    <source>
        <dbReference type="RefSeq" id="XP_012166193.2"/>
    </source>
</evidence>
<feature type="transmembrane region" description="Helical" evidence="3">
    <location>
        <begin position="105"/>
        <end position="128"/>
    </location>
</feature>
<accession>A0A9B2MLM2</accession>
<dbReference type="KEGG" id="bter:100649137"/>
<feature type="compositionally biased region" description="Polar residues" evidence="2">
    <location>
        <begin position="2412"/>
        <end position="2454"/>
    </location>
</feature>
<keyword evidence="3" id="KW-0472">Membrane</keyword>